<organism evidence="2 3">
    <name type="scientific">Rhizobium skierniewicense</name>
    <dbReference type="NCBI Taxonomy" id="984260"/>
    <lineage>
        <taxon>Bacteria</taxon>
        <taxon>Pseudomonadati</taxon>
        <taxon>Pseudomonadota</taxon>
        <taxon>Alphaproteobacteria</taxon>
        <taxon>Hyphomicrobiales</taxon>
        <taxon>Rhizobiaceae</taxon>
        <taxon>Rhizobium/Agrobacterium group</taxon>
        <taxon>Rhizobium</taxon>
    </lineage>
</organism>
<evidence type="ECO:0000313" key="3">
    <source>
        <dbReference type="Proteomes" id="UP000565286"/>
    </source>
</evidence>
<dbReference type="InterPro" id="IPR043128">
    <property type="entry name" value="Rev_trsase/Diguanyl_cyclase"/>
</dbReference>
<feature type="domain" description="GGDEF" evidence="1">
    <location>
        <begin position="179"/>
        <end position="312"/>
    </location>
</feature>
<dbReference type="InterPro" id="IPR052163">
    <property type="entry name" value="DGC-Regulatory_Protein"/>
</dbReference>
<gene>
    <name evidence="2" type="ORF">GGQ73_000421</name>
</gene>
<dbReference type="InterPro" id="IPR035965">
    <property type="entry name" value="PAS-like_dom_sf"/>
</dbReference>
<comment type="caution">
    <text evidence="2">The sequence shown here is derived from an EMBL/GenBank/DDBJ whole genome shotgun (WGS) entry which is preliminary data.</text>
</comment>
<dbReference type="PANTHER" id="PTHR46663:SF2">
    <property type="entry name" value="GGDEF DOMAIN-CONTAINING PROTEIN"/>
    <property type="match status" value="1"/>
</dbReference>
<dbReference type="InterPro" id="IPR029787">
    <property type="entry name" value="Nucleotide_cyclase"/>
</dbReference>
<dbReference type="InterPro" id="IPR000160">
    <property type="entry name" value="GGDEF_dom"/>
</dbReference>
<dbReference type="FunFam" id="3.30.70.270:FF:000001">
    <property type="entry name" value="Diguanylate cyclase domain protein"/>
    <property type="match status" value="1"/>
</dbReference>
<dbReference type="SUPFAM" id="SSF55785">
    <property type="entry name" value="PYP-like sensor domain (PAS domain)"/>
    <property type="match status" value="1"/>
</dbReference>
<sequence length="326" mass="37055">MKDFFARMAKGTTRFDEDLIVILDTLPIPISWASIPDGHIRFMNKAFTRTFGYQNGCFMTVDDWIDETYLDDAEQKQARIRWDTLWKRKSSGITEIQEFEVNVRHANGSTVSALHRGIVLHEFDLAIAVFEDISAQKLTENVLKRIANEDPLTGLGNRRVLKDKWLEIIANTETSRRQPMTALLMVDLDNFKPINDHYGHEAGDDILKMVATRLRQSVRHNDTIVRMGGDEFVILLPGLRDQGVAERVCQRIATAFQKPFCVRGESVEVGATIGASLYPDHGGNLDQLLHAADQALYRMKRSQKNSWDWFDPSVRHTVAKQDAALA</sequence>
<dbReference type="NCBIfam" id="TIGR00254">
    <property type="entry name" value="GGDEF"/>
    <property type="match status" value="1"/>
</dbReference>
<reference evidence="2 3" key="1">
    <citation type="submission" date="2020-08" db="EMBL/GenBank/DDBJ databases">
        <title>Genomic Encyclopedia of Type Strains, Phase IV (KMG-IV): sequencing the most valuable type-strain genomes for metagenomic binning, comparative biology and taxonomic classification.</title>
        <authorList>
            <person name="Goeker M."/>
        </authorList>
    </citation>
    <scope>NUCLEOTIDE SEQUENCE [LARGE SCALE GENOMIC DNA]</scope>
    <source>
        <strain evidence="2 3">DSM 26438</strain>
    </source>
</reference>
<keyword evidence="3" id="KW-1185">Reference proteome</keyword>
<dbReference type="SUPFAM" id="SSF55073">
    <property type="entry name" value="Nucleotide cyclase"/>
    <property type="match status" value="1"/>
</dbReference>
<dbReference type="PANTHER" id="PTHR46663">
    <property type="entry name" value="DIGUANYLATE CYCLASE DGCT-RELATED"/>
    <property type="match status" value="1"/>
</dbReference>
<dbReference type="Gene3D" id="3.30.70.270">
    <property type="match status" value="1"/>
</dbReference>
<dbReference type="SMART" id="SM00267">
    <property type="entry name" value="GGDEF"/>
    <property type="match status" value="1"/>
</dbReference>
<evidence type="ECO:0000313" key="2">
    <source>
        <dbReference type="EMBL" id="MBB3944498.1"/>
    </source>
</evidence>
<proteinExistence type="predicted"/>
<dbReference type="CDD" id="cd01949">
    <property type="entry name" value="GGDEF"/>
    <property type="match status" value="1"/>
</dbReference>
<dbReference type="RefSeq" id="WP_183893561.1">
    <property type="nucleotide sequence ID" value="NZ_JACIDV010000001.1"/>
</dbReference>
<accession>A0A7W6C2F9</accession>
<dbReference type="Pfam" id="PF00990">
    <property type="entry name" value="GGDEF"/>
    <property type="match status" value="1"/>
</dbReference>
<dbReference type="Proteomes" id="UP000565286">
    <property type="component" value="Unassembled WGS sequence"/>
</dbReference>
<dbReference type="AlphaFoldDB" id="A0A7W6C2F9"/>
<dbReference type="Gene3D" id="3.30.450.20">
    <property type="entry name" value="PAS domain"/>
    <property type="match status" value="1"/>
</dbReference>
<dbReference type="PROSITE" id="PS50887">
    <property type="entry name" value="GGDEF"/>
    <property type="match status" value="1"/>
</dbReference>
<name>A0A7W6C2F9_9HYPH</name>
<dbReference type="EMBL" id="JACIDV010000001">
    <property type="protein sequence ID" value="MBB3944498.1"/>
    <property type="molecule type" value="Genomic_DNA"/>
</dbReference>
<protein>
    <submittedName>
        <fullName evidence="2">Diguanylate cyclase (GGDEF)-like protein</fullName>
    </submittedName>
</protein>
<evidence type="ECO:0000259" key="1">
    <source>
        <dbReference type="PROSITE" id="PS50887"/>
    </source>
</evidence>
<dbReference type="GO" id="GO:0003824">
    <property type="term" value="F:catalytic activity"/>
    <property type="evidence" value="ECO:0007669"/>
    <property type="project" value="UniProtKB-ARBA"/>
</dbReference>